<feature type="transmembrane region" description="Helical" evidence="3">
    <location>
        <begin position="367"/>
        <end position="391"/>
    </location>
</feature>
<evidence type="ECO:0000256" key="2">
    <source>
        <dbReference type="ARBA" id="ARBA00023157"/>
    </source>
</evidence>
<keyword evidence="3" id="KW-0812">Transmembrane</keyword>
<evidence type="ECO:0000256" key="4">
    <source>
        <dbReference type="SAM" id="SignalP"/>
    </source>
</evidence>
<dbReference type="SMART" id="SM00241">
    <property type="entry name" value="ZP"/>
    <property type="match status" value="1"/>
</dbReference>
<dbReference type="PANTHER" id="PTHR14002">
    <property type="entry name" value="ENDOGLIN/TGF-BETA RECEPTOR TYPE III"/>
    <property type="match status" value="1"/>
</dbReference>
<keyword evidence="3" id="KW-1133">Transmembrane helix</keyword>
<dbReference type="OrthoDB" id="9274484at2759"/>
<keyword evidence="6" id="KW-1185">Reference proteome</keyword>
<feature type="chain" id="PRO_5026946391" evidence="4">
    <location>
        <begin position="19"/>
        <end position="409"/>
    </location>
</feature>
<dbReference type="Gene3D" id="2.60.40.4100">
    <property type="entry name" value="Zona pellucida, ZP-C domain"/>
    <property type="match status" value="1"/>
</dbReference>
<dbReference type="PANTHER" id="PTHR14002:SF10">
    <property type="entry name" value="ZONA PELLUCIDA-LIKE DOMAIN-CONTAINING PROTEIN 1-RELATED"/>
    <property type="match status" value="1"/>
</dbReference>
<dbReference type="AlphaFoldDB" id="A0A6J2WXF5"/>
<proteinExistence type="predicted"/>
<dbReference type="GeneID" id="115829001"/>
<dbReference type="InterPro" id="IPR042235">
    <property type="entry name" value="ZP-C_dom"/>
</dbReference>
<reference evidence="7" key="1">
    <citation type="submission" date="2025-08" db="UniProtKB">
        <authorList>
            <consortium name="RefSeq"/>
        </authorList>
    </citation>
    <scope>IDENTIFICATION</scope>
</reference>
<keyword evidence="1 4" id="KW-0732">Signal</keyword>
<dbReference type="InParanoid" id="A0A6J2WXF5"/>
<evidence type="ECO:0000256" key="1">
    <source>
        <dbReference type="ARBA" id="ARBA00022729"/>
    </source>
</evidence>
<keyword evidence="3" id="KW-0472">Membrane</keyword>
<name>A0A6J2WXF5_CHACN</name>
<accession>A0A6J2WXF5</accession>
<dbReference type="InterPro" id="IPR001507">
    <property type="entry name" value="ZP_dom"/>
</dbReference>
<dbReference type="PROSITE" id="PS51034">
    <property type="entry name" value="ZP_2"/>
    <property type="match status" value="1"/>
</dbReference>
<evidence type="ECO:0000313" key="6">
    <source>
        <dbReference type="Proteomes" id="UP000504632"/>
    </source>
</evidence>
<evidence type="ECO:0000259" key="5">
    <source>
        <dbReference type="PROSITE" id="PS51034"/>
    </source>
</evidence>
<dbReference type="InterPro" id="IPR055355">
    <property type="entry name" value="ZP-C"/>
</dbReference>
<protein>
    <submittedName>
        <fullName evidence="7">Zona pellucida-like domain-containing protein 1</fullName>
    </submittedName>
</protein>
<evidence type="ECO:0000313" key="7">
    <source>
        <dbReference type="RefSeq" id="XP_030648973.1"/>
    </source>
</evidence>
<feature type="domain" description="ZP" evidence="5">
    <location>
        <begin position="39"/>
        <end position="319"/>
    </location>
</feature>
<sequence>MWLGLLLYQLALILPSEAQNVCSTHPTLREAANSDVTVTCGTDRMMLEILLCPVYFGGYNESLMALNAKYNQPECKGTPDWTVDPPVLKFNFSLTEEAIAVCSNKLMITQEVGTGLFSDFSSIQFVNISGMINSFDPSAGTITYHQEIMYIFSCRYPLQYLINNTEMSVSGVSLAIKYNNGSFISTLSMQLYEDNSYTSKLQIPHNGLRLKTRIFVEVRATNLTQRFNVLLDRCYATTSPYPINSTYYDLFVGCNRDGQTVIALNGESQVARFSFEAFRFVEHKNKTVSTFYLHCATRLCERTFCNSLHQNCSGNGSRRKRETQSAESTSVTDVAMVTSGPIRTVVDNGEIIVCVSVFSGQSRSSEAVVVGVSVAAGILGLLCVVMVTIIINRAHWTKSWSTDKSVLFH</sequence>
<feature type="signal peptide" evidence="4">
    <location>
        <begin position="1"/>
        <end position="18"/>
    </location>
</feature>
<keyword evidence="2" id="KW-1015">Disulfide bond</keyword>
<evidence type="ECO:0000256" key="3">
    <source>
        <dbReference type="SAM" id="Phobius"/>
    </source>
</evidence>
<gene>
    <name evidence="7" type="primary">LOC115829001</name>
</gene>
<organism evidence="6 7">
    <name type="scientific">Chanos chanos</name>
    <name type="common">Milkfish</name>
    <name type="synonym">Mugil chanos</name>
    <dbReference type="NCBI Taxonomy" id="29144"/>
    <lineage>
        <taxon>Eukaryota</taxon>
        <taxon>Metazoa</taxon>
        <taxon>Chordata</taxon>
        <taxon>Craniata</taxon>
        <taxon>Vertebrata</taxon>
        <taxon>Euteleostomi</taxon>
        <taxon>Actinopterygii</taxon>
        <taxon>Neopterygii</taxon>
        <taxon>Teleostei</taxon>
        <taxon>Ostariophysi</taxon>
        <taxon>Gonorynchiformes</taxon>
        <taxon>Chanidae</taxon>
        <taxon>Chanos</taxon>
    </lineage>
</organism>
<dbReference type="Proteomes" id="UP000504632">
    <property type="component" value="Chromosome 15"/>
</dbReference>
<dbReference type="RefSeq" id="XP_030648973.1">
    <property type="nucleotide sequence ID" value="XM_030793113.1"/>
</dbReference>
<dbReference type="Pfam" id="PF00100">
    <property type="entry name" value="Zona_pellucida"/>
    <property type="match status" value="1"/>
</dbReference>